<keyword evidence="3 5" id="KW-0378">Hydrolase</keyword>
<dbReference type="EMBL" id="JBIGIC010000007">
    <property type="protein sequence ID" value="MFG6488075.1"/>
    <property type="molecule type" value="Genomic_DNA"/>
</dbReference>
<keyword evidence="8" id="KW-1185">Reference proteome</keyword>
<gene>
    <name evidence="7" type="ORF">ACG04R_15425</name>
</gene>
<feature type="active site" description="Charge relay system" evidence="5">
    <location>
        <position position="355"/>
    </location>
</feature>
<dbReference type="PANTHER" id="PTHR43806:SF11">
    <property type="entry name" value="CEREVISIN-RELATED"/>
    <property type="match status" value="1"/>
</dbReference>
<comment type="caution">
    <text evidence="7">The sequence shown here is derived from an EMBL/GenBank/DDBJ whole genome shotgun (WGS) entry which is preliminary data.</text>
</comment>
<dbReference type="InterPro" id="IPR000209">
    <property type="entry name" value="Peptidase_S8/S53_dom"/>
</dbReference>
<dbReference type="InterPro" id="IPR036852">
    <property type="entry name" value="Peptidase_S8/S53_dom_sf"/>
</dbReference>
<dbReference type="Proteomes" id="UP001606134">
    <property type="component" value="Unassembled WGS sequence"/>
</dbReference>
<evidence type="ECO:0000313" key="7">
    <source>
        <dbReference type="EMBL" id="MFG6488075.1"/>
    </source>
</evidence>
<keyword evidence="2 5" id="KW-0645">Protease</keyword>
<reference evidence="7 8" key="1">
    <citation type="submission" date="2024-08" db="EMBL/GenBank/DDBJ databases">
        <authorList>
            <person name="Lu H."/>
        </authorList>
    </citation>
    <scope>NUCLEOTIDE SEQUENCE [LARGE SCALE GENOMIC DNA]</scope>
    <source>
        <strain evidence="7 8">BYS78W</strain>
    </source>
</reference>
<dbReference type="RefSeq" id="WP_394412216.1">
    <property type="nucleotide sequence ID" value="NZ_JBIGIC010000007.1"/>
</dbReference>
<proteinExistence type="inferred from homology"/>
<dbReference type="CDD" id="cd00306">
    <property type="entry name" value="Peptidases_S8_S53"/>
    <property type="match status" value="1"/>
</dbReference>
<feature type="active site" description="Charge relay system" evidence="5">
    <location>
        <position position="145"/>
    </location>
</feature>
<feature type="active site" description="Charge relay system" evidence="5">
    <location>
        <position position="189"/>
    </location>
</feature>
<keyword evidence="4 5" id="KW-0720">Serine protease</keyword>
<evidence type="ECO:0000256" key="1">
    <source>
        <dbReference type="ARBA" id="ARBA00011073"/>
    </source>
</evidence>
<name>A0ABW7HDT2_9BURK</name>
<evidence type="ECO:0000313" key="8">
    <source>
        <dbReference type="Proteomes" id="UP001606134"/>
    </source>
</evidence>
<dbReference type="Pfam" id="PF00082">
    <property type="entry name" value="Peptidase_S8"/>
    <property type="match status" value="1"/>
</dbReference>
<dbReference type="PROSITE" id="PS51892">
    <property type="entry name" value="SUBTILASE"/>
    <property type="match status" value="1"/>
</dbReference>
<evidence type="ECO:0000256" key="2">
    <source>
        <dbReference type="ARBA" id="ARBA00022670"/>
    </source>
</evidence>
<evidence type="ECO:0000256" key="3">
    <source>
        <dbReference type="ARBA" id="ARBA00022801"/>
    </source>
</evidence>
<dbReference type="InterPro" id="IPR050131">
    <property type="entry name" value="Peptidase_S8_subtilisin-like"/>
</dbReference>
<evidence type="ECO:0000256" key="4">
    <source>
        <dbReference type="ARBA" id="ARBA00022825"/>
    </source>
</evidence>
<protein>
    <submittedName>
        <fullName evidence="7">S8 family serine peptidase</fullName>
    </submittedName>
</protein>
<feature type="domain" description="Peptidase S8/S53" evidence="6">
    <location>
        <begin position="139"/>
        <end position="376"/>
    </location>
</feature>
<organism evidence="7 8">
    <name type="scientific">Pelomonas candidula</name>
    <dbReference type="NCBI Taxonomy" id="3299025"/>
    <lineage>
        <taxon>Bacteria</taxon>
        <taxon>Pseudomonadati</taxon>
        <taxon>Pseudomonadota</taxon>
        <taxon>Betaproteobacteria</taxon>
        <taxon>Burkholderiales</taxon>
        <taxon>Sphaerotilaceae</taxon>
        <taxon>Roseateles</taxon>
    </lineage>
</organism>
<dbReference type="SUPFAM" id="SSF52743">
    <property type="entry name" value="Subtilisin-like"/>
    <property type="match status" value="1"/>
</dbReference>
<accession>A0ABW7HDT2</accession>
<dbReference type="PANTHER" id="PTHR43806">
    <property type="entry name" value="PEPTIDASE S8"/>
    <property type="match status" value="1"/>
</dbReference>
<evidence type="ECO:0000256" key="5">
    <source>
        <dbReference type="PROSITE-ProRule" id="PRU01240"/>
    </source>
</evidence>
<evidence type="ECO:0000259" key="6">
    <source>
        <dbReference type="Pfam" id="PF00082"/>
    </source>
</evidence>
<comment type="similarity">
    <text evidence="1 5">Belongs to the peptidase S8 family.</text>
</comment>
<dbReference type="Gene3D" id="3.40.50.200">
    <property type="entry name" value="Peptidase S8/S53 domain"/>
    <property type="match status" value="1"/>
</dbReference>
<sequence length="444" mass="47522">MRPLVFSLSHKVGAKRAAEVADSADARLASLLPRLINPLKVLDDQHVEMSAALFGALRLTLGADGTARELKKLGLVDARPLAWSLLLRRDRHIERDEAASARTDNATDVMDDNNWHLKLCRVPELEPKDDPRKHDWGTVRVGQIDTGITSHPALGYPAHSWVDERAARSFDGYDGLPGRDGMRGLNAGHGTASASLCAGYDPSAKPPYNGVAPCVPLVPVRLGHSVVLDHHTHNFEAAVHYLVDEAKVPLITVSMGTFLVNTAPEPMWRALNHCYERGVILVAAAGNLPVPGWPAYPAALPRAIAVAGVNRRGRAWVLSSSGAYVDISAPAASVRRAVAINESQFIYSLHAGGTSCATAMVAGAAACWLRHHDGALAPYVGHWRIVEAFRLALTKSATRDARPPTAIGAPEAGWVPESGYGAGILNVEALLAYPLPPPTALTRR</sequence>